<proteinExistence type="predicted"/>
<dbReference type="InterPro" id="IPR032710">
    <property type="entry name" value="NTF2-like_dom_sf"/>
</dbReference>
<accession>A0AAE3KT90</accession>
<dbReference type="Gene3D" id="3.10.450.50">
    <property type="match status" value="1"/>
</dbReference>
<dbReference type="AlphaFoldDB" id="A0AAE3KT90"/>
<evidence type="ECO:0000313" key="3">
    <source>
        <dbReference type="Proteomes" id="UP001204144"/>
    </source>
</evidence>
<comment type="caution">
    <text evidence="2">The sequence shown here is derived from an EMBL/GenBank/DDBJ whole genome shotgun (WGS) entry which is preliminary data.</text>
</comment>
<dbReference type="EMBL" id="RJUF01000029">
    <property type="protein sequence ID" value="MCP9763479.1"/>
    <property type="molecule type" value="Genomic_DNA"/>
</dbReference>
<evidence type="ECO:0000259" key="1">
    <source>
        <dbReference type="Pfam" id="PF12680"/>
    </source>
</evidence>
<keyword evidence="3" id="KW-1185">Reference proteome</keyword>
<sequence>MIENSQLITNFYKAFKAKDYKTMQESYRSDAIFNDEVFTNLNGTEAGQMWEMLIKNGKDLELKFEILGSDDDYVNARWIAKYTFSKTGRLVINDIQAFFKIEDGKISQHTDSFDFYKWARQAFGLTGLLLGWTTFFKSKVQKTAMGSLEKFIKGK</sequence>
<protein>
    <submittedName>
        <fullName evidence="2">Nuclear transport factor 2 family protein</fullName>
    </submittedName>
</protein>
<name>A0AAE3KT90_9BACT</name>
<dbReference type="InterPro" id="IPR037401">
    <property type="entry name" value="SnoaL-like"/>
</dbReference>
<dbReference type="Proteomes" id="UP001204144">
    <property type="component" value="Unassembled WGS sequence"/>
</dbReference>
<organism evidence="2 3">
    <name type="scientific">Lacihabitans soyangensis</name>
    <dbReference type="NCBI Taxonomy" id="869394"/>
    <lineage>
        <taxon>Bacteria</taxon>
        <taxon>Pseudomonadati</taxon>
        <taxon>Bacteroidota</taxon>
        <taxon>Cytophagia</taxon>
        <taxon>Cytophagales</taxon>
        <taxon>Leadbetterellaceae</taxon>
        <taxon>Lacihabitans</taxon>
    </lineage>
</organism>
<reference evidence="2 3" key="1">
    <citation type="submission" date="2018-11" db="EMBL/GenBank/DDBJ databases">
        <title>Novel bacteria species description.</title>
        <authorList>
            <person name="Han J.-H."/>
        </authorList>
    </citation>
    <scope>NUCLEOTIDE SEQUENCE [LARGE SCALE GENOMIC DNA]</scope>
    <source>
        <strain evidence="2 3">KCTC23259</strain>
    </source>
</reference>
<gene>
    <name evidence="2" type="ORF">EGI31_10975</name>
</gene>
<dbReference type="Pfam" id="PF12680">
    <property type="entry name" value="SnoaL_2"/>
    <property type="match status" value="1"/>
</dbReference>
<dbReference type="SUPFAM" id="SSF54427">
    <property type="entry name" value="NTF2-like"/>
    <property type="match status" value="1"/>
</dbReference>
<evidence type="ECO:0000313" key="2">
    <source>
        <dbReference type="EMBL" id="MCP9763479.1"/>
    </source>
</evidence>
<feature type="domain" description="SnoaL-like" evidence="1">
    <location>
        <begin position="9"/>
        <end position="109"/>
    </location>
</feature>